<accession>A0A2P8DQY4</accession>
<gene>
    <name evidence="2" type="ORF">CLV63_103350</name>
</gene>
<protein>
    <submittedName>
        <fullName evidence="2">Uncharacterized protein</fullName>
    </submittedName>
</protein>
<keyword evidence="3" id="KW-1185">Reference proteome</keyword>
<name>A0A2P8DQY4_9ACTN</name>
<organism evidence="2 3">
    <name type="scientific">Murinocardiopsis flavida</name>
    <dbReference type="NCBI Taxonomy" id="645275"/>
    <lineage>
        <taxon>Bacteria</taxon>
        <taxon>Bacillati</taxon>
        <taxon>Actinomycetota</taxon>
        <taxon>Actinomycetes</taxon>
        <taxon>Streptosporangiales</taxon>
        <taxon>Nocardiopsidaceae</taxon>
        <taxon>Murinocardiopsis</taxon>
    </lineage>
</organism>
<dbReference type="EMBL" id="PYGA01000003">
    <property type="protein sequence ID" value="PSK99625.1"/>
    <property type="molecule type" value="Genomic_DNA"/>
</dbReference>
<dbReference type="Proteomes" id="UP000240542">
    <property type="component" value="Unassembled WGS sequence"/>
</dbReference>
<proteinExistence type="predicted"/>
<sequence>MGRPPGVLSAGWRRTGGQVRSPEGLGVQMWIRQSDSAISIAP</sequence>
<comment type="caution">
    <text evidence="2">The sequence shown here is derived from an EMBL/GenBank/DDBJ whole genome shotgun (WGS) entry which is preliminary data.</text>
</comment>
<evidence type="ECO:0000256" key="1">
    <source>
        <dbReference type="SAM" id="MobiDB-lite"/>
    </source>
</evidence>
<evidence type="ECO:0000313" key="3">
    <source>
        <dbReference type="Proteomes" id="UP000240542"/>
    </source>
</evidence>
<feature type="region of interest" description="Disordered" evidence="1">
    <location>
        <begin position="1"/>
        <end position="21"/>
    </location>
</feature>
<dbReference type="AlphaFoldDB" id="A0A2P8DQY4"/>
<evidence type="ECO:0000313" key="2">
    <source>
        <dbReference type="EMBL" id="PSK99625.1"/>
    </source>
</evidence>
<reference evidence="2 3" key="1">
    <citation type="submission" date="2018-03" db="EMBL/GenBank/DDBJ databases">
        <title>Genomic Encyclopedia of Archaeal and Bacterial Type Strains, Phase II (KMG-II): from individual species to whole genera.</title>
        <authorList>
            <person name="Goeker M."/>
        </authorList>
    </citation>
    <scope>NUCLEOTIDE SEQUENCE [LARGE SCALE GENOMIC DNA]</scope>
    <source>
        <strain evidence="2 3">DSM 45312</strain>
    </source>
</reference>